<evidence type="ECO:0000256" key="1">
    <source>
        <dbReference type="ARBA" id="ARBA00022527"/>
    </source>
</evidence>
<evidence type="ECO:0008006" key="10">
    <source>
        <dbReference type="Google" id="ProtNLM"/>
    </source>
</evidence>
<keyword evidence="4" id="KW-0418">Kinase</keyword>
<dbReference type="InterPro" id="IPR000719">
    <property type="entry name" value="Prot_kinase_dom"/>
</dbReference>
<feature type="domain" description="AGC-kinase C-terminal" evidence="7">
    <location>
        <begin position="247"/>
        <end position="301"/>
    </location>
</feature>
<sequence>MGGAVSVLGESASNSHYRYGEATDAQSDTVGEDVVSWIGTKLEMPPKPFSVENYFEMLNIVGTGMLGKVRLVRHKRSSLYYILKSIKKKDVISKKMTPQLEAERDAMEQMTSIRHPFSIRFFGSLATSSHVHFLMDPNDRTSSSVGTPQYLAPEQLTLSHKARNYSRVVDWWAFACVVYEMVSGSPPFTSRRNESHFELYNRILSGKIYWPRYMQTTLKDLLRSMLQCDPAKRLSEVSAIKEHAWFENVDWDAVPRRQVIAPYVPNLTCPGDTSNFDDYPSSSEETPPLVNDASRHEFINF</sequence>
<dbReference type="Proteomes" id="UP000486351">
    <property type="component" value="Unassembled WGS sequence"/>
</dbReference>
<dbReference type="InterPro" id="IPR011009">
    <property type="entry name" value="Kinase-like_dom_sf"/>
</dbReference>
<evidence type="ECO:0000259" key="7">
    <source>
        <dbReference type="PROSITE" id="PS51285"/>
    </source>
</evidence>
<evidence type="ECO:0000256" key="4">
    <source>
        <dbReference type="ARBA" id="ARBA00022777"/>
    </source>
</evidence>
<evidence type="ECO:0000313" key="9">
    <source>
        <dbReference type="Proteomes" id="UP000486351"/>
    </source>
</evidence>
<dbReference type="PANTHER" id="PTHR24353:SF37">
    <property type="entry name" value="CAMP-DEPENDENT PROTEIN KINASE CATALYTIC SUBUNIT PRKX"/>
    <property type="match status" value="1"/>
</dbReference>
<dbReference type="InterPro" id="IPR000961">
    <property type="entry name" value="AGC-kinase_C"/>
</dbReference>
<evidence type="ECO:0000256" key="3">
    <source>
        <dbReference type="ARBA" id="ARBA00022741"/>
    </source>
</evidence>
<dbReference type="SUPFAM" id="SSF56112">
    <property type="entry name" value="Protein kinase-like (PK-like)"/>
    <property type="match status" value="1"/>
</dbReference>
<protein>
    <recommendedName>
        <fullName evidence="10">Protein kinase domain-containing protein</fullName>
    </recommendedName>
</protein>
<evidence type="ECO:0000313" key="8">
    <source>
        <dbReference type="EMBL" id="KAE9350069.1"/>
    </source>
</evidence>
<dbReference type="GO" id="GO:0005952">
    <property type="term" value="C:cAMP-dependent protein kinase complex"/>
    <property type="evidence" value="ECO:0007669"/>
    <property type="project" value="TreeGrafter"/>
</dbReference>
<dbReference type="GO" id="GO:0005524">
    <property type="term" value="F:ATP binding"/>
    <property type="evidence" value="ECO:0007669"/>
    <property type="project" value="UniProtKB-KW"/>
</dbReference>
<dbReference type="GO" id="GO:0004691">
    <property type="term" value="F:cAMP-dependent protein kinase activity"/>
    <property type="evidence" value="ECO:0007669"/>
    <property type="project" value="TreeGrafter"/>
</dbReference>
<feature type="domain" description="Protein kinase" evidence="6">
    <location>
        <begin position="1"/>
        <end position="246"/>
    </location>
</feature>
<keyword evidence="2" id="KW-0808">Transferase</keyword>
<keyword evidence="5" id="KW-0067">ATP-binding</keyword>
<dbReference type="SMART" id="SM00133">
    <property type="entry name" value="S_TK_X"/>
    <property type="match status" value="1"/>
</dbReference>
<dbReference type="Gene3D" id="1.10.510.10">
    <property type="entry name" value="Transferase(Phosphotransferase) domain 1"/>
    <property type="match status" value="1"/>
</dbReference>
<evidence type="ECO:0000256" key="2">
    <source>
        <dbReference type="ARBA" id="ARBA00022679"/>
    </source>
</evidence>
<reference evidence="8 9" key="1">
    <citation type="submission" date="2018-09" db="EMBL/GenBank/DDBJ databases">
        <title>Genomic investigation of the strawberry pathogen Phytophthora fragariae indicates pathogenicity is determined by transcriptional variation in three key races.</title>
        <authorList>
            <person name="Adams T.M."/>
            <person name="Armitage A.D."/>
            <person name="Sobczyk M.K."/>
            <person name="Bates H.J."/>
            <person name="Dunwell J.M."/>
            <person name="Nellist C.F."/>
            <person name="Harrison R.J."/>
        </authorList>
    </citation>
    <scope>NUCLEOTIDE SEQUENCE [LARGE SCALE GENOMIC DNA]</scope>
    <source>
        <strain evidence="8 9">NOV-77</strain>
    </source>
</reference>
<dbReference type="SMART" id="SM00220">
    <property type="entry name" value="S_TKc"/>
    <property type="match status" value="1"/>
</dbReference>
<evidence type="ECO:0000259" key="6">
    <source>
        <dbReference type="PROSITE" id="PS50011"/>
    </source>
</evidence>
<dbReference type="PROSITE" id="PS50011">
    <property type="entry name" value="PROTEIN_KINASE_DOM"/>
    <property type="match status" value="1"/>
</dbReference>
<proteinExistence type="predicted"/>
<dbReference type="PROSITE" id="PS51285">
    <property type="entry name" value="AGC_KINASE_CTER"/>
    <property type="match status" value="1"/>
</dbReference>
<dbReference type="EMBL" id="QXFY01000264">
    <property type="protein sequence ID" value="KAE9350069.1"/>
    <property type="molecule type" value="Genomic_DNA"/>
</dbReference>
<dbReference type="Pfam" id="PF00069">
    <property type="entry name" value="Pkinase"/>
    <property type="match status" value="1"/>
</dbReference>
<comment type="caution">
    <text evidence="8">The sequence shown here is derived from an EMBL/GenBank/DDBJ whole genome shotgun (WGS) entry which is preliminary data.</text>
</comment>
<dbReference type="Gene3D" id="3.30.200.20">
    <property type="entry name" value="Phosphorylase Kinase, domain 1"/>
    <property type="match status" value="2"/>
</dbReference>
<gene>
    <name evidence="8" type="ORF">PF008_g6624</name>
</gene>
<keyword evidence="3" id="KW-0547">Nucleotide-binding</keyword>
<accession>A0A6G0S516</accession>
<organism evidence="8 9">
    <name type="scientific">Phytophthora fragariae</name>
    <dbReference type="NCBI Taxonomy" id="53985"/>
    <lineage>
        <taxon>Eukaryota</taxon>
        <taxon>Sar</taxon>
        <taxon>Stramenopiles</taxon>
        <taxon>Oomycota</taxon>
        <taxon>Peronosporomycetes</taxon>
        <taxon>Peronosporales</taxon>
        <taxon>Peronosporaceae</taxon>
        <taxon>Phytophthora</taxon>
    </lineage>
</organism>
<keyword evidence="1" id="KW-0723">Serine/threonine-protein kinase</keyword>
<evidence type="ECO:0000256" key="5">
    <source>
        <dbReference type="ARBA" id="ARBA00022840"/>
    </source>
</evidence>
<dbReference type="AlphaFoldDB" id="A0A6G0S516"/>
<dbReference type="PANTHER" id="PTHR24353">
    <property type="entry name" value="CYCLIC NUCLEOTIDE-DEPENDENT PROTEIN KINASE"/>
    <property type="match status" value="1"/>
</dbReference>
<name>A0A6G0S516_9STRA</name>